<dbReference type="PANTHER" id="PTHR18966">
    <property type="entry name" value="IONOTROPIC GLUTAMATE RECEPTOR"/>
    <property type="match status" value="1"/>
</dbReference>
<sequence>MRSCESHSFVSYYLYAIFIFLFVSSLSWLPKVDCDSLVSRSGEVLKVFVPKKTDFKDFVDCTDSANPKGFCIDVFNSAISVLSLRHSWTSVNYTCRDIGDLSYDTLVDGLAASEDYDAVVGDVTVSAKRLMNVSFTQTYLDSGIVIVSLDRDISQRFPGVFFQPFSNETWGLLVGSILITGFTLWVLERSNTDPDRIQREPSGLGKVVKTFWFVTSILIFLKRDKTKNPLTKFVMMAWILFLILFSSSYTATLSSILTVNERSQKALTLDDLNKMNKTIGFQVGSVVEDYLKDRHKSFQLKALYNVTQYGEELRSKKVSAIVDEIPYISLFLADQPASNCMFSVSQKLTIEGLGFAFYNESLSDAFTVAILNLSESGQLQRMQDGWKLSNFQCPSRIQATKLDLTSSQGLFVFLGSALGLVILYFMVRHGILPNWKRAYERLRRRDYISENEDPSAHPSSRRPARATGHDLLPFEMH</sequence>
<dbReference type="GO" id="GO:0015276">
    <property type="term" value="F:ligand-gated monoatomic ion channel activity"/>
    <property type="evidence" value="ECO:0007669"/>
    <property type="project" value="InterPro"/>
</dbReference>
<evidence type="ECO:0000313" key="14">
    <source>
        <dbReference type="EMBL" id="KAH7445431.1"/>
    </source>
</evidence>
<evidence type="ECO:0000256" key="9">
    <source>
        <dbReference type="ARBA" id="ARBA00023286"/>
    </source>
</evidence>
<gene>
    <name evidence="14" type="ORF">KP509_01G008500</name>
</gene>
<name>A0A8T2VAA8_CERRI</name>
<dbReference type="Gene3D" id="3.40.190.10">
    <property type="entry name" value="Periplasmic binding protein-like II"/>
    <property type="match status" value="1"/>
</dbReference>
<dbReference type="InterPro" id="IPR001320">
    <property type="entry name" value="Iontro_rcpt_C"/>
</dbReference>
<feature type="region of interest" description="Disordered" evidence="11">
    <location>
        <begin position="450"/>
        <end position="469"/>
    </location>
</feature>
<dbReference type="OMA" id="PECKLMM"/>
<evidence type="ECO:0000313" key="15">
    <source>
        <dbReference type="Proteomes" id="UP000825935"/>
    </source>
</evidence>
<dbReference type="AlphaFoldDB" id="A0A8T2VAA8"/>
<organism evidence="14 15">
    <name type="scientific">Ceratopteris richardii</name>
    <name type="common">Triangle waterfern</name>
    <dbReference type="NCBI Taxonomy" id="49495"/>
    <lineage>
        <taxon>Eukaryota</taxon>
        <taxon>Viridiplantae</taxon>
        <taxon>Streptophyta</taxon>
        <taxon>Embryophyta</taxon>
        <taxon>Tracheophyta</taxon>
        <taxon>Polypodiopsida</taxon>
        <taxon>Polypodiidae</taxon>
        <taxon>Polypodiales</taxon>
        <taxon>Pteridineae</taxon>
        <taxon>Pteridaceae</taxon>
        <taxon>Parkerioideae</taxon>
        <taxon>Ceratopteris</taxon>
    </lineage>
</organism>
<keyword evidence="8" id="KW-0325">Glycoprotein</keyword>
<evidence type="ECO:0000256" key="5">
    <source>
        <dbReference type="ARBA" id="ARBA00023065"/>
    </source>
</evidence>
<evidence type="ECO:0000259" key="13">
    <source>
        <dbReference type="SMART" id="SM00079"/>
    </source>
</evidence>
<keyword evidence="6 12" id="KW-0472">Membrane</keyword>
<feature type="transmembrane region" description="Helical" evidence="12">
    <location>
        <begin position="409"/>
        <end position="427"/>
    </location>
</feature>
<dbReference type="GO" id="GO:0016020">
    <property type="term" value="C:membrane"/>
    <property type="evidence" value="ECO:0007669"/>
    <property type="project" value="UniProtKB-SubCell"/>
</dbReference>
<keyword evidence="10" id="KW-0407">Ion channel</keyword>
<accession>A0A8T2VAA8</accession>
<feature type="transmembrane region" description="Helical" evidence="12">
    <location>
        <begin position="233"/>
        <end position="257"/>
    </location>
</feature>
<evidence type="ECO:0000256" key="12">
    <source>
        <dbReference type="SAM" id="Phobius"/>
    </source>
</evidence>
<dbReference type="EMBL" id="CM035406">
    <property type="protein sequence ID" value="KAH7445431.1"/>
    <property type="molecule type" value="Genomic_DNA"/>
</dbReference>
<comment type="caution">
    <text evidence="14">The sequence shown here is derived from an EMBL/GenBank/DDBJ whole genome shotgun (WGS) entry which is preliminary data.</text>
</comment>
<reference evidence="14" key="1">
    <citation type="submission" date="2021-08" db="EMBL/GenBank/DDBJ databases">
        <title>WGS assembly of Ceratopteris richardii.</title>
        <authorList>
            <person name="Marchant D.B."/>
            <person name="Chen G."/>
            <person name="Jenkins J."/>
            <person name="Shu S."/>
            <person name="Leebens-Mack J."/>
            <person name="Grimwood J."/>
            <person name="Schmutz J."/>
            <person name="Soltis P."/>
            <person name="Soltis D."/>
            <person name="Chen Z.-H."/>
        </authorList>
    </citation>
    <scope>NUCLEOTIDE SEQUENCE</scope>
    <source>
        <strain evidence="14">Whitten #5841</strain>
        <tissue evidence="14">Leaf</tissue>
    </source>
</reference>
<dbReference type="Gene3D" id="1.10.287.70">
    <property type="match status" value="1"/>
</dbReference>
<evidence type="ECO:0000256" key="3">
    <source>
        <dbReference type="ARBA" id="ARBA00022692"/>
    </source>
</evidence>
<evidence type="ECO:0000256" key="10">
    <source>
        <dbReference type="ARBA" id="ARBA00023303"/>
    </source>
</evidence>
<dbReference type="SMART" id="SM00079">
    <property type="entry name" value="PBPe"/>
    <property type="match status" value="1"/>
</dbReference>
<feature type="transmembrane region" description="Helical" evidence="12">
    <location>
        <begin position="12"/>
        <end position="30"/>
    </location>
</feature>
<keyword evidence="5" id="KW-0406">Ion transport</keyword>
<evidence type="ECO:0000256" key="2">
    <source>
        <dbReference type="ARBA" id="ARBA00022448"/>
    </source>
</evidence>
<dbReference type="Proteomes" id="UP000825935">
    <property type="component" value="Chromosome 1"/>
</dbReference>
<feature type="transmembrane region" description="Helical" evidence="12">
    <location>
        <begin position="170"/>
        <end position="187"/>
    </location>
</feature>
<dbReference type="SUPFAM" id="SSF53850">
    <property type="entry name" value="Periplasmic binding protein-like II"/>
    <property type="match status" value="1"/>
</dbReference>
<evidence type="ECO:0000256" key="11">
    <source>
        <dbReference type="SAM" id="MobiDB-lite"/>
    </source>
</evidence>
<keyword evidence="2" id="KW-0813">Transport</keyword>
<dbReference type="InterPro" id="IPR015683">
    <property type="entry name" value="Ionotropic_Glu_rcpt"/>
</dbReference>
<evidence type="ECO:0000256" key="6">
    <source>
        <dbReference type="ARBA" id="ARBA00023136"/>
    </source>
</evidence>
<evidence type="ECO:0000256" key="4">
    <source>
        <dbReference type="ARBA" id="ARBA00022989"/>
    </source>
</evidence>
<keyword evidence="15" id="KW-1185">Reference proteome</keyword>
<proteinExistence type="predicted"/>
<keyword evidence="9" id="KW-1071">Ligand-gated ion channel</keyword>
<keyword evidence="3 12" id="KW-0812">Transmembrane</keyword>
<evidence type="ECO:0000256" key="8">
    <source>
        <dbReference type="ARBA" id="ARBA00023180"/>
    </source>
</evidence>
<evidence type="ECO:0000256" key="7">
    <source>
        <dbReference type="ARBA" id="ARBA00023170"/>
    </source>
</evidence>
<keyword evidence="4 12" id="KW-1133">Transmembrane helix</keyword>
<comment type="subcellular location">
    <subcellularLocation>
        <location evidence="1">Membrane</location>
        <topology evidence="1">Multi-pass membrane protein</topology>
    </subcellularLocation>
</comment>
<feature type="transmembrane region" description="Helical" evidence="12">
    <location>
        <begin position="203"/>
        <end position="221"/>
    </location>
</feature>
<evidence type="ECO:0000256" key="1">
    <source>
        <dbReference type="ARBA" id="ARBA00004141"/>
    </source>
</evidence>
<keyword evidence="7" id="KW-0675">Receptor</keyword>
<protein>
    <recommendedName>
        <fullName evidence="13">Ionotropic glutamate receptor C-terminal domain-containing protein</fullName>
    </recommendedName>
</protein>
<feature type="domain" description="Ionotropic glutamate receptor C-terminal" evidence="13">
    <location>
        <begin position="44"/>
        <end position="390"/>
    </location>
</feature>
<dbReference type="Pfam" id="PF00060">
    <property type="entry name" value="Lig_chan"/>
    <property type="match status" value="1"/>
</dbReference>
<dbReference type="OrthoDB" id="5984008at2759"/>